<name>A0A9E8AAN0_9RHAB</name>
<evidence type="ECO:0000256" key="3">
    <source>
        <dbReference type="ARBA" id="ARBA00017678"/>
    </source>
</evidence>
<feature type="compositionally biased region" description="Basic residues" evidence="8">
    <location>
        <begin position="1"/>
        <end position="10"/>
    </location>
</feature>
<dbReference type="GO" id="GO:0019031">
    <property type="term" value="C:viral envelope"/>
    <property type="evidence" value="ECO:0007669"/>
    <property type="project" value="InterPro"/>
</dbReference>
<evidence type="ECO:0000256" key="8">
    <source>
        <dbReference type="SAM" id="MobiDB-lite"/>
    </source>
</evidence>
<evidence type="ECO:0000256" key="2">
    <source>
        <dbReference type="ARBA" id="ARBA00004531"/>
    </source>
</evidence>
<dbReference type="Pfam" id="PF06326">
    <property type="entry name" value="Vesiculo_matrix"/>
    <property type="match status" value="1"/>
</dbReference>
<dbReference type="GO" id="GO:0039660">
    <property type="term" value="F:structural constituent of virion"/>
    <property type="evidence" value="ECO:0007669"/>
    <property type="project" value="UniProtKB-KW"/>
</dbReference>
<evidence type="ECO:0000256" key="1">
    <source>
        <dbReference type="ARBA" id="ARBA00004328"/>
    </source>
</evidence>
<proteinExistence type="predicted"/>
<evidence type="ECO:0000256" key="7">
    <source>
        <dbReference type="ARBA" id="ARBA00023311"/>
    </source>
</evidence>
<keyword evidence="6" id="KW-0472">Membrane</keyword>
<evidence type="ECO:0000256" key="4">
    <source>
        <dbReference type="ARBA" id="ARBA00022844"/>
    </source>
</evidence>
<evidence type="ECO:0000256" key="5">
    <source>
        <dbReference type="ARBA" id="ARBA00022870"/>
    </source>
</evidence>
<accession>A0A9E8AAN0</accession>
<dbReference type="GO" id="GO:0033645">
    <property type="term" value="C:host cell endomembrane system"/>
    <property type="evidence" value="ECO:0007669"/>
    <property type="project" value="UniProtKB-SubCell"/>
</dbReference>
<protein>
    <recommendedName>
        <fullName evidence="3">Matrix protein</fullName>
    </recommendedName>
</protein>
<dbReference type="InterPro" id="IPR009397">
    <property type="entry name" value="Vesiculo_matrix"/>
</dbReference>
<sequence length="224" mass="25206">MLSLFKKGKSKGSGGSRSMISSEEGDPMLIWGTAPPYYGEDYKYEDLPDGSDTEFVTKSYLISVNLDITTSRPVEKTSDMLHILEVMVDEYDGSYLSKPLIISAYLTVGTHLRRLPTSVKNNNRYSNGFTEIVEFTGEKDIHPRDIEIKYNKFLSTMYQGEGVSISYQFSCKKSKRKGKNIIDAYELELSNGAKPPDLKDSLEPYEITLTRDTKGVIGFKNSTN</sequence>
<comment type="subcellular location">
    <subcellularLocation>
        <location evidence="2">Host endomembrane system</location>
        <topology evidence="2">Peripheral membrane protein</topology>
    </subcellularLocation>
    <subcellularLocation>
        <location evidence="1">Virion</location>
    </subcellularLocation>
</comment>
<evidence type="ECO:0000313" key="9">
    <source>
        <dbReference type="EMBL" id="UYL95586.1"/>
    </source>
</evidence>
<evidence type="ECO:0000256" key="6">
    <source>
        <dbReference type="ARBA" id="ARBA00023136"/>
    </source>
</evidence>
<keyword evidence="4" id="KW-0946">Virion</keyword>
<feature type="region of interest" description="Disordered" evidence="8">
    <location>
        <begin position="1"/>
        <end position="21"/>
    </location>
</feature>
<keyword evidence="5" id="KW-1043">Host membrane</keyword>
<organism evidence="9">
    <name type="scientific">Huanggang Rhabd tick virus 2</name>
    <dbReference type="NCBI Taxonomy" id="2972329"/>
    <lineage>
        <taxon>Viruses</taxon>
        <taxon>Riboviria</taxon>
        <taxon>Orthornavirae</taxon>
        <taxon>Negarnaviricota</taxon>
        <taxon>Haploviricotina</taxon>
        <taxon>Monjiviricetes</taxon>
        <taxon>Mononegavirales</taxon>
        <taxon>Rhabdoviridae</taxon>
        <taxon>Alpharhabdovirinae</taxon>
        <taxon>Ephemerovirus</taxon>
        <taxon>Ephemerovirus huanggang</taxon>
    </lineage>
</organism>
<keyword evidence="7" id="KW-0468">Viral matrix protein</keyword>
<dbReference type="EMBL" id="ON746527">
    <property type="protein sequence ID" value="UYL95586.1"/>
    <property type="molecule type" value="Viral_cRNA"/>
</dbReference>
<reference evidence="9" key="1">
    <citation type="submission" date="2022-05" db="EMBL/GenBank/DDBJ databases">
        <authorList>
            <person name="Cao W."/>
            <person name="Jia N."/>
            <person name="Lam T.T.-Y."/>
            <person name="Ni X."/>
            <person name="Liu J."/>
        </authorList>
    </citation>
    <scope>NUCLEOTIDE SEQUENCE</scope>
    <source>
        <strain evidence="9">TIGMIC 1</strain>
    </source>
</reference>